<dbReference type="GO" id="GO:0015074">
    <property type="term" value="P:DNA integration"/>
    <property type="evidence" value="ECO:0007669"/>
    <property type="project" value="InterPro"/>
</dbReference>
<dbReference type="Pfam" id="PF17921">
    <property type="entry name" value="Integrase_H2C2"/>
    <property type="match status" value="1"/>
</dbReference>
<organism evidence="2 3">
    <name type="scientific">Phytophthora megakarya</name>
    <dbReference type="NCBI Taxonomy" id="4795"/>
    <lineage>
        <taxon>Eukaryota</taxon>
        <taxon>Sar</taxon>
        <taxon>Stramenopiles</taxon>
        <taxon>Oomycota</taxon>
        <taxon>Peronosporomycetes</taxon>
        <taxon>Peronosporales</taxon>
        <taxon>Peronosporaceae</taxon>
        <taxon>Phytophthora</taxon>
    </lineage>
</organism>
<comment type="caution">
    <text evidence="2">The sequence shown here is derived from an EMBL/GenBank/DDBJ whole genome shotgun (WGS) entry which is preliminary data.</text>
</comment>
<dbReference type="Proteomes" id="UP000198211">
    <property type="component" value="Unassembled WGS sequence"/>
</dbReference>
<dbReference type="InterPro" id="IPR036397">
    <property type="entry name" value="RNaseH_sf"/>
</dbReference>
<dbReference type="InterPro" id="IPR012337">
    <property type="entry name" value="RNaseH-like_sf"/>
</dbReference>
<reference evidence="3" key="1">
    <citation type="submission" date="2017-03" db="EMBL/GenBank/DDBJ databases">
        <title>Phytopthora megakarya and P. palmivora, two closely related causual agents of cacao black pod achieved similar genome size and gene model numbers by different mechanisms.</title>
        <authorList>
            <person name="Ali S."/>
            <person name="Shao J."/>
            <person name="Larry D.J."/>
            <person name="Kronmiller B."/>
            <person name="Shen D."/>
            <person name="Strem M.D."/>
            <person name="Melnick R.L."/>
            <person name="Guiltinan M.J."/>
            <person name="Tyler B.M."/>
            <person name="Meinhardt L.W."/>
            <person name="Bailey B.A."/>
        </authorList>
    </citation>
    <scope>NUCLEOTIDE SEQUENCE [LARGE SCALE GENOMIC DNA]</scope>
    <source>
        <strain evidence="3">zdho120</strain>
    </source>
</reference>
<name>A0A225X264_9STRA</name>
<dbReference type="STRING" id="4795.A0A225X264"/>
<dbReference type="SUPFAM" id="SSF53098">
    <property type="entry name" value="Ribonuclease H-like"/>
    <property type="match status" value="1"/>
</dbReference>
<evidence type="ECO:0000313" key="2">
    <source>
        <dbReference type="EMBL" id="OWZ23813.1"/>
    </source>
</evidence>
<gene>
    <name evidence="2" type="ORF">PHMEG_0001223</name>
</gene>
<dbReference type="Gene3D" id="3.30.420.10">
    <property type="entry name" value="Ribonuclease H-like superfamily/Ribonuclease H"/>
    <property type="match status" value="1"/>
</dbReference>
<keyword evidence="3" id="KW-1185">Reference proteome</keyword>
<sequence length="273" mass="31573">MTEESVNGQFIRQTQAWLKPTIRFHVFKRVPLPHWKSRLKIQARSVGRNRFARNSLLDIAFVQTTVNILNILKNHSSSKMTMMCLCIPHTRDNRFRTAIIECFHVSNIAAHPGAHQTYLRIAQWYHWLTLDQDTTCKLAKLTLARKNGKMIPIPIPEECWSVVSMDFVTGLPDSNSHDAIMTVVDKLSKRPKYCACNRTDDAKDVAHNFFDCVVRHHGVPSIIISDRYPKFISKFWSWLAKLMGVRLHMTTSYRAQADGQTERQNLILEDALR</sequence>
<dbReference type="PANTHER" id="PTHR35046">
    <property type="entry name" value="ZINC KNUCKLE (CCHC-TYPE) FAMILY PROTEIN"/>
    <property type="match status" value="1"/>
</dbReference>
<dbReference type="InterPro" id="IPR001584">
    <property type="entry name" value="Integrase_cat-core"/>
</dbReference>
<dbReference type="EMBL" id="NBNE01000042">
    <property type="protein sequence ID" value="OWZ23813.1"/>
    <property type="molecule type" value="Genomic_DNA"/>
</dbReference>
<dbReference type="AlphaFoldDB" id="A0A225X264"/>
<proteinExistence type="predicted"/>
<evidence type="ECO:0000313" key="3">
    <source>
        <dbReference type="Proteomes" id="UP000198211"/>
    </source>
</evidence>
<dbReference type="PROSITE" id="PS50994">
    <property type="entry name" value="INTEGRASE"/>
    <property type="match status" value="1"/>
</dbReference>
<dbReference type="PANTHER" id="PTHR35046:SF26">
    <property type="entry name" value="RNA-DIRECTED DNA POLYMERASE"/>
    <property type="match status" value="1"/>
</dbReference>
<dbReference type="Gene3D" id="1.10.340.70">
    <property type="match status" value="1"/>
</dbReference>
<evidence type="ECO:0000259" key="1">
    <source>
        <dbReference type="PROSITE" id="PS50994"/>
    </source>
</evidence>
<accession>A0A225X264</accession>
<dbReference type="OrthoDB" id="164957at2759"/>
<feature type="domain" description="Integrase catalytic" evidence="1">
    <location>
        <begin position="152"/>
        <end position="273"/>
    </location>
</feature>
<dbReference type="GO" id="GO:0003676">
    <property type="term" value="F:nucleic acid binding"/>
    <property type="evidence" value="ECO:0007669"/>
    <property type="project" value="InterPro"/>
</dbReference>
<dbReference type="InterPro" id="IPR041588">
    <property type="entry name" value="Integrase_H2C2"/>
</dbReference>
<protein>
    <recommendedName>
        <fullName evidence="1">Integrase catalytic domain-containing protein</fullName>
    </recommendedName>
</protein>